<dbReference type="EMBL" id="PVXM01000006">
    <property type="protein sequence ID" value="PRR75027.1"/>
    <property type="molecule type" value="Genomic_DNA"/>
</dbReference>
<reference evidence="3 4" key="1">
    <citation type="submission" date="2018-03" db="EMBL/GenBank/DDBJ databases">
        <title>Genome sequence of Moorella humiferrea DSM 23265.</title>
        <authorList>
            <person name="Poehlein A."/>
            <person name="Daniel R."/>
        </authorList>
    </citation>
    <scope>NUCLEOTIDE SEQUENCE [LARGE SCALE GENOMIC DNA]</scope>
    <source>
        <strain evidence="3 4">DSM 23265</strain>
    </source>
</reference>
<dbReference type="OrthoDB" id="9809406at2"/>
<dbReference type="AlphaFoldDB" id="A0A2T0AWR0"/>
<proteinExistence type="predicted"/>
<dbReference type="SMART" id="SM00909">
    <property type="entry name" value="Germane"/>
    <property type="match status" value="1"/>
</dbReference>
<keyword evidence="4" id="KW-1185">Reference proteome</keyword>
<comment type="caution">
    <text evidence="3">The sequence shown here is derived from an EMBL/GenBank/DDBJ whole genome shotgun (WGS) entry which is preliminary data.</text>
</comment>
<name>A0A2T0AWR0_9FIRM</name>
<organism evidence="3 4">
    <name type="scientific">Neomoorella humiferrea</name>
    <dbReference type="NCBI Taxonomy" id="676965"/>
    <lineage>
        <taxon>Bacteria</taxon>
        <taxon>Bacillati</taxon>
        <taxon>Bacillota</taxon>
        <taxon>Clostridia</taxon>
        <taxon>Neomoorellales</taxon>
        <taxon>Neomoorellaceae</taxon>
        <taxon>Neomoorella</taxon>
    </lineage>
</organism>
<gene>
    <name evidence="3" type="primary">gerM_1</name>
    <name evidence="3" type="ORF">MOHU_05340</name>
</gene>
<evidence type="ECO:0000259" key="2">
    <source>
        <dbReference type="SMART" id="SM00909"/>
    </source>
</evidence>
<dbReference type="InterPro" id="IPR019606">
    <property type="entry name" value="GerMN"/>
</dbReference>
<evidence type="ECO:0000313" key="4">
    <source>
        <dbReference type="Proteomes" id="UP000238415"/>
    </source>
</evidence>
<feature type="region of interest" description="Disordered" evidence="1">
    <location>
        <begin position="36"/>
        <end position="55"/>
    </location>
</feature>
<feature type="domain" description="GerMN" evidence="2">
    <location>
        <begin position="91"/>
        <end position="181"/>
    </location>
</feature>
<dbReference type="Pfam" id="PF10646">
    <property type="entry name" value="Germane"/>
    <property type="match status" value="1"/>
</dbReference>
<evidence type="ECO:0000313" key="3">
    <source>
        <dbReference type="EMBL" id="PRR75027.1"/>
    </source>
</evidence>
<dbReference type="Proteomes" id="UP000238415">
    <property type="component" value="Unassembled WGS sequence"/>
</dbReference>
<sequence>MRVRKCLAVAVGLLFMVVNISGCGLVDRLRGRTQSQVQVQLPPPETASPQAGAGEIKEGTKTTKIVLYFSDPTGNYLVAEERSIPLVEGIARAAIEELIKGPKPGSQLLPTIPKGTVLKDINIRSDGLCRVDFSKELVKNHSGGSLGESLTVYSIVNTLTQFPTVKEVQFLVDGQYVKTIAGHVDVSTAISRNESLIKKEAR</sequence>
<dbReference type="RefSeq" id="WP_106004551.1">
    <property type="nucleotide sequence ID" value="NZ_CP136419.1"/>
</dbReference>
<protein>
    <submittedName>
        <fullName evidence="3">Spore germination protein GerM</fullName>
    </submittedName>
</protein>
<accession>A0A2T0AWR0</accession>
<evidence type="ECO:0000256" key="1">
    <source>
        <dbReference type="SAM" id="MobiDB-lite"/>
    </source>
</evidence>